<dbReference type="InterPro" id="IPR003609">
    <property type="entry name" value="Pan_app"/>
</dbReference>
<proteinExistence type="predicted"/>
<dbReference type="Proteomes" id="UP000735302">
    <property type="component" value="Unassembled WGS sequence"/>
</dbReference>
<reference evidence="3 4" key="1">
    <citation type="journal article" date="2021" name="Elife">
        <title>Chloroplast acquisition without the gene transfer in kleptoplastic sea slugs, Plakobranchus ocellatus.</title>
        <authorList>
            <person name="Maeda T."/>
            <person name="Takahashi S."/>
            <person name="Yoshida T."/>
            <person name="Shimamura S."/>
            <person name="Takaki Y."/>
            <person name="Nagai Y."/>
            <person name="Toyoda A."/>
            <person name="Suzuki Y."/>
            <person name="Arimoto A."/>
            <person name="Ishii H."/>
            <person name="Satoh N."/>
            <person name="Nishiyama T."/>
            <person name="Hasebe M."/>
            <person name="Maruyama T."/>
            <person name="Minagawa J."/>
            <person name="Obokata J."/>
            <person name="Shigenobu S."/>
        </authorList>
    </citation>
    <scope>NUCLEOTIDE SEQUENCE [LARGE SCALE GENOMIC DNA]</scope>
</reference>
<dbReference type="EMBL" id="BLXT01006904">
    <property type="protein sequence ID" value="GFO34448.1"/>
    <property type="molecule type" value="Genomic_DNA"/>
</dbReference>
<dbReference type="Pfam" id="PF00024">
    <property type="entry name" value="PAN_1"/>
    <property type="match status" value="1"/>
</dbReference>
<organism evidence="3 4">
    <name type="scientific">Plakobranchus ocellatus</name>
    <dbReference type="NCBI Taxonomy" id="259542"/>
    <lineage>
        <taxon>Eukaryota</taxon>
        <taxon>Metazoa</taxon>
        <taxon>Spiralia</taxon>
        <taxon>Lophotrochozoa</taxon>
        <taxon>Mollusca</taxon>
        <taxon>Gastropoda</taxon>
        <taxon>Heterobranchia</taxon>
        <taxon>Euthyneura</taxon>
        <taxon>Panpulmonata</taxon>
        <taxon>Sacoglossa</taxon>
        <taxon>Placobranchoidea</taxon>
        <taxon>Plakobranchidae</taxon>
        <taxon>Plakobranchus</taxon>
    </lineage>
</organism>
<keyword evidence="1" id="KW-0732">Signal</keyword>
<sequence length="227" mass="24724">MVFKGHAVALIIYLAALLFFLCKNCSSKATHDFYVTSGVQNYTEGEAICKRLGYDGLGVAKTPEAYHDMMDILSGHLKDPPDGVYIGIRKYLDIGQLIWDDGSAMAEDNPSYYSLVGSGLYGRISTGGKIELGVGLYTRNALCSKYHTKAFIHGRTVHGKQPDVVSSNLSTITVVSFLACVLQCGQNYRCRAAEFNSHSFTCTTLGPGSYTGLTDNPQVSTFIRQGF</sequence>
<name>A0AAV4CRD4_9GAST</name>
<dbReference type="InterPro" id="IPR016187">
    <property type="entry name" value="CTDL_fold"/>
</dbReference>
<feature type="domain" description="Apple" evidence="2">
    <location>
        <begin position="164"/>
        <end position="210"/>
    </location>
</feature>
<keyword evidence="4" id="KW-1185">Reference proteome</keyword>
<evidence type="ECO:0000256" key="1">
    <source>
        <dbReference type="SAM" id="SignalP"/>
    </source>
</evidence>
<dbReference type="SUPFAM" id="SSF56436">
    <property type="entry name" value="C-type lectin-like"/>
    <property type="match status" value="1"/>
</dbReference>
<dbReference type="SUPFAM" id="SSF57414">
    <property type="entry name" value="Hairpin loop containing domain-like"/>
    <property type="match status" value="1"/>
</dbReference>
<evidence type="ECO:0000313" key="4">
    <source>
        <dbReference type="Proteomes" id="UP000735302"/>
    </source>
</evidence>
<comment type="caution">
    <text evidence="3">The sequence shown here is derived from an EMBL/GenBank/DDBJ whole genome shotgun (WGS) entry which is preliminary data.</text>
</comment>
<evidence type="ECO:0000259" key="2">
    <source>
        <dbReference type="Pfam" id="PF00024"/>
    </source>
</evidence>
<evidence type="ECO:0000313" key="3">
    <source>
        <dbReference type="EMBL" id="GFO34448.1"/>
    </source>
</evidence>
<feature type="signal peptide" evidence="1">
    <location>
        <begin position="1"/>
        <end position="27"/>
    </location>
</feature>
<feature type="chain" id="PRO_5043932396" description="Apple domain-containing protein" evidence="1">
    <location>
        <begin position="28"/>
        <end position="227"/>
    </location>
</feature>
<accession>A0AAV4CRD4</accession>
<gene>
    <name evidence="3" type="ORF">PoB_006095300</name>
</gene>
<dbReference type="AlphaFoldDB" id="A0AAV4CRD4"/>
<protein>
    <recommendedName>
        <fullName evidence="2">Apple domain-containing protein</fullName>
    </recommendedName>
</protein>